<protein>
    <recommendedName>
        <fullName evidence="17">Meiotically up-regulated gene 190 protein</fullName>
    </recommendedName>
</protein>
<organism evidence="15 16">
    <name type="scientific">Cladosporium halotolerans</name>
    <dbReference type="NCBI Taxonomy" id="1052096"/>
    <lineage>
        <taxon>Eukaryota</taxon>
        <taxon>Fungi</taxon>
        <taxon>Dikarya</taxon>
        <taxon>Ascomycota</taxon>
        <taxon>Pezizomycotina</taxon>
        <taxon>Dothideomycetes</taxon>
        <taxon>Dothideomycetidae</taxon>
        <taxon>Cladosporiales</taxon>
        <taxon>Cladosporiaceae</taxon>
        <taxon>Cladosporium</taxon>
    </lineage>
</organism>
<dbReference type="EMBL" id="JAAQHG020000007">
    <property type="protein sequence ID" value="KAL1588312.1"/>
    <property type="molecule type" value="Genomic_DNA"/>
</dbReference>
<dbReference type="CDD" id="cd04052">
    <property type="entry name" value="C2B_Tricalbin-like"/>
    <property type="match status" value="1"/>
</dbReference>
<evidence type="ECO:0000256" key="7">
    <source>
        <dbReference type="ARBA" id="ARBA00022989"/>
    </source>
</evidence>
<feature type="region of interest" description="Disordered" evidence="11">
    <location>
        <begin position="1"/>
        <end position="142"/>
    </location>
</feature>
<dbReference type="Pfam" id="PF25331">
    <property type="entry name" value="C2_Mug190_3rd"/>
    <property type="match status" value="1"/>
</dbReference>
<feature type="compositionally biased region" description="Basic and acidic residues" evidence="11">
    <location>
        <begin position="84"/>
        <end position="93"/>
    </location>
</feature>
<dbReference type="InterPro" id="IPR031468">
    <property type="entry name" value="SMP_LBD"/>
</dbReference>
<keyword evidence="4 12" id="KW-0812">Transmembrane</keyword>
<dbReference type="CDD" id="cd04041">
    <property type="entry name" value="C2A_fungal"/>
    <property type="match status" value="1"/>
</dbReference>
<keyword evidence="7 12" id="KW-1133">Transmembrane helix</keyword>
<feature type="domain" description="C2" evidence="13">
    <location>
        <begin position="567"/>
        <end position="696"/>
    </location>
</feature>
<evidence type="ECO:0008006" key="17">
    <source>
        <dbReference type="Google" id="ProtNLM"/>
    </source>
</evidence>
<keyword evidence="5" id="KW-0677">Repeat</keyword>
<evidence type="ECO:0000256" key="6">
    <source>
        <dbReference type="ARBA" id="ARBA00022824"/>
    </source>
</evidence>
<feature type="transmembrane region" description="Helical" evidence="12">
    <location>
        <begin position="259"/>
        <end position="280"/>
    </location>
</feature>
<feature type="region of interest" description="Disordered" evidence="11">
    <location>
        <begin position="1117"/>
        <end position="1198"/>
    </location>
</feature>
<evidence type="ECO:0000256" key="2">
    <source>
        <dbReference type="ARBA" id="ARBA00022448"/>
    </source>
</evidence>
<dbReference type="CDD" id="cd21676">
    <property type="entry name" value="SMP_Mug190"/>
    <property type="match status" value="1"/>
</dbReference>
<feature type="transmembrane region" description="Helical" evidence="12">
    <location>
        <begin position="226"/>
        <end position="244"/>
    </location>
</feature>
<comment type="subcellular location">
    <subcellularLocation>
        <location evidence="1">Endoplasmic reticulum membrane</location>
    </subcellularLocation>
</comment>
<dbReference type="GO" id="GO:0006869">
    <property type="term" value="P:lipid transport"/>
    <property type="evidence" value="ECO:0007669"/>
    <property type="project" value="UniProtKB-KW"/>
</dbReference>
<dbReference type="PANTHER" id="PTHR47348">
    <property type="entry name" value="MEIOTICALLY UP-REGULATED GENE 190 PROTEIN"/>
    <property type="match status" value="1"/>
</dbReference>
<evidence type="ECO:0000256" key="5">
    <source>
        <dbReference type="ARBA" id="ARBA00022737"/>
    </source>
</evidence>
<dbReference type="GO" id="GO:0061817">
    <property type="term" value="P:endoplasmic reticulum-plasma membrane tethering"/>
    <property type="evidence" value="ECO:0007669"/>
    <property type="project" value="InterPro"/>
</dbReference>
<evidence type="ECO:0000256" key="11">
    <source>
        <dbReference type="SAM" id="MobiDB-lite"/>
    </source>
</evidence>
<feature type="domain" description="C2" evidence="13">
    <location>
        <begin position="788"/>
        <end position="923"/>
    </location>
</feature>
<proteinExistence type="predicted"/>
<feature type="compositionally biased region" description="Basic and acidic residues" evidence="11">
    <location>
        <begin position="777"/>
        <end position="789"/>
    </location>
</feature>
<feature type="compositionally biased region" description="Basic and acidic residues" evidence="11">
    <location>
        <begin position="1154"/>
        <end position="1189"/>
    </location>
</feature>
<gene>
    <name evidence="15" type="ORF">WHR41_02801</name>
</gene>
<dbReference type="AlphaFoldDB" id="A0AB34KTL8"/>
<dbReference type="SMART" id="SM00239">
    <property type="entry name" value="C2"/>
    <property type="match status" value="2"/>
</dbReference>
<sequence length="1237" mass="140061">MSGRDDVEDRRHFHGPYTPKSTIPTIQKYREEKEARRAQAGDIQEEREDDGELLSRKETARQYWHRNDDKTGRQDEQSQQQDGHLNDKDRNGSTEDAGEQAYTGAEMPQDTSQVDPQSMDPKARMKSKNKHKQERMEREVTDPVTHLPVRIFDFTDEALEEISENDPPHGSTPETSTGLLGKSKSDDELRKEMDRMRRGQMEMNEKFPPPKFTELRKDLEDIEKKGVTIGLIGMGFVVFLVLVFEKMLASRDHSWTRSAITWTFLGLVAIGGVWASVAGVRDWMSKRIKSVWDDEVWDAEKTKLEADSSRHDAESVRWLNSLLGSVWPLVNPDLFVSLGDTLEDVMQASLPKLVRMVSVDDIGQGSEPLRILGVRWLPTAAAARSVDEKGKLKEATDGGHNDRKVSGEGQVEDAGPEDEHKRKEESGKEQAQAVAEGMEAEDGDFVNLEVAFAYRARTDKKSVASRMKDMHLYLAFYLPGNIKLPIWVDLKGVVGTMRMRLQLTPDPPFFALCTTTFLGQPKVQLSCQPLSKHGLNIMDVPLISQFVQSSVDAAMAEYVAPKSLTLDLKDMLAGDDFKKDTISRGVLVVTIVRGYDFKCGDAGIPLLKDGSADPYVSVGWAKFGKALWSTRLLMNEMSPVWLETAYMLVTPEELNVDERLRVQLWDSDRFTADDDLGRIEVDLKNLMKNEQTNGRMHKRCDGFRALKKGQDMPGKLEWNVGYFSKTRIQDCQLQQQTFDPDVRTMEQLKDRVDEVSERMLREAQIKDGGDESDERELEQQKAQELKSRQDNMIISAPPPEGYPSGIFSIQVHQITGLELEKLSKETSSHDFNDEEQETGDSLPSAYCNVIINHRKVFKTRTKPQNAKPFFNAGTERFIGDWQNAEVHVAVRDSRVHEDDPLLGIVHLPLAEVFKERSQVNGFYPLAGGVGYGRVRISMVWRSIQLQAPPEALGWELGTLEVKPEMHASNLPEGFGDLRLKLRTNLTSAKMYPTKDFAGWKSSNGRSHRLAVQQRYASCLSIRFRDKKLVGGNNAAFAVLWLRDLPDEEVREIELPVWKGDFARAIACSLDECGEKIGTVKMKVAFWSGLGDAHSSWAKRDPHLQNVMEVLETARDNLERDEAGEKAGVVQDESDAESGEAKDEGDSSTDDESGDHEADEAGSRNGHSEEKRDSKSTMERYRERRRDQKVEHRRHRGVMQFRIPRTARWAFNKGERAQDKVANLFKHHTREPGVETEV</sequence>
<dbReference type="PROSITE" id="PS50004">
    <property type="entry name" value="C2"/>
    <property type="match status" value="2"/>
</dbReference>
<evidence type="ECO:0000256" key="4">
    <source>
        <dbReference type="ARBA" id="ARBA00022692"/>
    </source>
</evidence>
<keyword evidence="10 12" id="KW-0472">Membrane</keyword>
<feature type="region of interest" description="Disordered" evidence="11">
    <location>
        <begin position="387"/>
        <end position="438"/>
    </location>
</feature>
<dbReference type="PANTHER" id="PTHR47348:SF2">
    <property type="entry name" value="MEIOTICALLY UP-REGULATED 190 PROTEIN"/>
    <property type="match status" value="1"/>
</dbReference>
<name>A0AB34KTL8_9PEZI</name>
<dbReference type="InterPro" id="IPR000008">
    <property type="entry name" value="C2_dom"/>
</dbReference>
<dbReference type="InterPro" id="IPR037765">
    <property type="entry name" value="C2B_Tricalbin"/>
</dbReference>
<evidence type="ECO:0000313" key="16">
    <source>
        <dbReference type="Proteomes" id="UP000803884"/>
    </source>
</evidence>
<dbReference type="GeneID" id="96004245"/>
<keyword evidence="6" id="KW-0256">Endoplasmic reticulum</keyword>
<feature type="domain" description="SMP-LTD" evidence="14">
    <location>
        <begin position="312"/>
        <end position="569"/>
    </location>
</feature>
<keyword evidence="16" id="KW-1185">Reference proteome</keyword>
<evidence type="ECO:0000256" key="10">
    <source>
        <dbReference type="ARBA" id="ARBA00023136"/>
    </source>
</evidence>
<dbReference type="InterPro" id="IPR035892">
    <property type="entry name" value="C2_domain_sf"/>
</dbReference>
<evidence type="ECO:0000256" key="1">
    <source>
        <dbReference type="ARBA" id="ARBA00004586"/>
    </source>
</evidence>
<evidence type="ECO:0000256" key="12">
    <source>
        <dbReference type="SAM" id="Phobius"/>
    </source>
</evidence>
<evidence type="ECO:0000313" key="15">
    <source>
        <dbReference type="EMBL" id="KAL1588312.1"/>
    </source>
</evidence>
<dbReference type="Pfam" id="PF00168">
    <property type="entry name" value="C2"/>
    <property type="match status" value="2"/>
</dbReference>
<comment type="caution">
    <text evidence="15">The sequence shown here is derived from an EMBL/GenBank/DDBJ whole genome shotgun (WGS) entry which is preliminary data.</text>
</comment>
<dbReference type="InterPro" id="IPR057349">
    <property type="entry name" value="C2_Mug190_3rd"/>
</dbReference>
<feature type="compositionally biased region" description="Basic and acidic residues" evidence="11">
    <location>
        <begin position="387"/>
        <end position="406"/>
    </location>
</feature>
<dbReference type="Pfam" id="PF25669">
    <property type="entry name" value="SMP_MUG190-like"/>
    <property type="match status" value="1"/>
</dbReference>
<feature type="compositionally biased region" description="Basic and acidic residues" evidence="11">
    <location>
        <begin position="28"/>
        <end position="39"/>
    </location>
</feature>
<feature type="region of interest" description="Disordered" evidence="11">
    <location>
        <begin position="763"/>
        <end position="801"/>
    </location>
</feature>
<keyword evidence="3" id="KW-0597">Phosphoprotein</keyword>
<feature type="compositionally biased region" description="Basic and acidic residues" evidence="11">
    <location>
        <begin position="53"/>
        <end position="76"/>
    </location>
</feature>
<dbReference type="PROSITE" id="PS51847">
    <property type="entry name" value="SMP"/>
    <property type="match status" value="1"/>
</dbReference>
<evidence type="ECO:0000256" key="3">
    <source>
        <dbReference type="ARBA" id="ARBA00022553"/>
    </source>
</evidence>
<feature type="compositionally biased region" description="Basic and acidic residues" evidence="11">
    <location>
        <begin position="417"/>
        <end position="428"/>
    </location>
</feature>
<keyword evidence="9" id="KW-0446">Lipid-binding</keyword>
<feature type="region of interest" description="Disordered" evidence="11">
    <location>
        <begin position="162"/>
        <end position="188"/>
    </location>
</feature>
<reference evidence="15 16" key="1">
    <citation type="journal article" date="2020" name="Microbiol. Resour. Announc.">
        <title>Draft Genome Sequence of a Cladosporium Species Isolated from the Mesophotic Ascidian Didemnum maculosum.</title>
        <authorList>
            <person name="Gioti A."/>
            <person name="Siaperas R."/>
            <person name="Nikolaivits E."/>
            <person name="Le Goff G."/>
            <person name="Ouazzani J."/>
            <person name="Kotoulas G."/>
            <person name="Topakas E."/>
        </authorList>
    </citation>
    <scope>NUCLEOTIDE SEQUENCE [LARGE SCALE GENOMIC DNA]</scope>
    <source>
        <strain evidence="15 16">TM138-S3</strain>
    </source>
</reference>
<evidence type="ECO:0000259" key="14">
    <source>
        <dbReference type="PROSITE" id="PS51847"/>
    </source>
</evidence>
<evidence type="ECO:0000256" key="9">
    <source>
        <dbReference type="ARBA" id="ARBA00023121"/>
    </source>
</evidence>
<dbReference type="InterPro" id="IPR037767">
    <property type="entry name" value="C2A_Mug190-like"/>
</dbReference>
<keyword evidence="2" id="KW-0813">Transport</keyword>
<dbReference type="Gene3D" id="2.60.40.150">
    <property type="entry name" value="C2 domain"/>
    <property type="match status" value="2"/>
</dbReference>
<dbReference type="GO" id="GO:0005789">
    <property type="term" value="C:endoplasmic reticulum membrane"/>
    <property type="evidence" value="ECO:0007669"/>
    <property type="project" value="UniProtKB-SubCell"/>
</dbReference>
<evidence type="ECO:0000256" key="8">
    <source>
        <dbReference type="ARBA" id="ARBA00023055"/>
    </source>
</evidence>
<dbReference type="GO" id="GO:0008289">
    <property type="term" value="F:lipid binding"/>
    <property type="evidence" value="ECO:0007669"/>
    <property type="project" value="UniProtKB-KW"/>
</dbReference>
<accession>A0AB34KTL8</accession>
<dbReference type="SUPFAM" id="SSF49562">
    <property type="entry name" value="C2 domain (Calcium/lipid-binding domain, CaLB)"/>
    <property type="match status" value="2"/>
</dbReference>
<evidence type="ECO:0000259" key="13">
    <source>
        <dbReference type="PROSITE" id="PS50004"/>
    </source>
</evidence>
<feature type="compositionally biased region" description="Basic and acidic residues" evidence="11">
    <location>
        <begin position="1"/>
        <end position="11"/>
    </location>
</feature>
<feature type="compositionally biased region" description="Acidic residues" evidence="11">
    <location>
        <begin position="43"/>
        <end position="52"/>
    </location>
</feature>
<keyword evidence="8" id="KW-0445">Lipid transport</keyword>
<dbReference type="RefSeq" id="XP_069231417.1">
    <property type="nucleotide sequence ID" value="XM_069371407.1"/>
</dbReference>
<feature type="compositionally biased region" description="Basic residues" evidence="11">
    <location>
        <begin position="124"/>
        <end position="133"/>
    </location>
</feature>
<dbReference type="Proteomes" id="UP000803884">
    <property type="component" value="Unassembled WGS sequence"/>
</dbReference>